<name>A0A3G6IT69_9CORY</name>
<dbReference type="GO" id="GO:0006310">
    <property type="term" value="P:DNA recombination"/>
    <property type="evidence" value="ECO:0007669"/>
    <property type="project" value="UniProtKB-KW"/>
</dbReference>
<organism evidence="7 8">
    <name type="scientific">Corynebacterium pseudopelargi</name>
    <dbReference type="NCBI Taxonomy" id="2080757"/>
    <lineage>
        <taxon>Bacteria</taxon>
        <taxon>Bacillati</taxon>
        <taxon>Actinomycetota</taxon>
        <taxon>Actinomycetes</taxon>
        <taxon>Mycobacteriales</taxon>
        <taxon>Corynebacteriaceae</taxon>
        <taxon>Corynebacterium</taxon>
    </lineage>
</organism>
<gene>
    <name evidence="7" type="primary">xerC</name>
    <name evidence="7" type="ORF">CPPEL_03080</name>
</gene>
<dbReference type="PROSITE" id="PS51900">
    <property type="entry name" value="CB"/>
    <property type="match status" value="1"/>
</dbReference>
<dbReference type="GO" id="GO:0015074">
    <property type="term" value="P:DNA integration"/>
    <property type="evidence" value="ECO:0007669"/>
    <property type="project" value="InterPro"/>
</dbReference>
<dbReference type="Gene3D" id="1.10.150.130">
    <property type="match status" value="1"/>
</dbReference>
<sequence>MAIQKRTTKAGKTRWVARYRDAAGKEHSRSFDTQREAKAHVQEQERALRRGEWVDPRDTTVTLGVLLDQWVARAQKPNTRASRRRSADNAHPLLNVPVVKVRRSMVQELATTLTTGRPWAGGAPLSGSTASMVIAAVRGVLQTAVIDGLISKNPAEGVRVPTRRGGALSRADIPSVAEVQRNVEVLRADHPGVALGVELAAFCGLRVGEVAGLQVGDVDFLRRELHIERQYSSALGGYAGLKTSGSRRVVPVAEWLIFALSEWCGGADRGDSVLAPGGRVLSAEWLARQHREVLTAAGIMAPRFHAYRHFFASSLLADGVPVPVVARLMGHGNITMVMQTYAHFLPDQQDSLRVAIDGFAGSVRDQDERGAGFGAG</sequence>
<dbReference type="InterPro" id="IPR013762">
    <property type="entry name" value="Integrase-like_cat_sf"/>
</dbReference>
<evidence type="ECO:0000256" key="4">
    <source>
        <dbReference type="PROSITE-ProRule" id="PRU01248"/>
    </source>
</evidence>
<feature type="domain" description="Core-binding (CB)" evidence="6">
    <location>
        <begin position="61"/>
        <end position="145"/>
    </location>
</feature>
<protein>
    <submittedName>
        <fullName evidence="7">Tyrosine recombinase XerC</fullName>
    </submittedName>
</protein>
<dbReference type="KEGG" id="cpso:CPPEL_03080"/>
<dbReference type="CDD" id="cd01189">
    <property type="entry name" value="INT_ICEBs1_C_like"/>
    <property type="match status" value="1"/>
</dbReference>
<dbReference type="RefSeq" id="WP_123959749.1">
    <property type="nucleotide sequence ID" value="NZ_CP033898.1"/>
</dbReference>
<evidence type="ECO:0000256" key="3">
    <source>
        <dbReference type="ARBA" id="ARBA00023172"/>
    </source>
</evidence>
<dbReference type="GO" id="GO:0003677">
    <property type="term" value="F:DNA binding"/>
    <property type="evidence" value="ECO:0007669"/>
    <property type="project" value="UniProtKB-UniRule"/>
</dbReference>
<evidence type="ECO:0000256" key="1">
    <source>
        <dbReference type="ARBA" id="ARBA00008857"/>
    </source>
</evidence>
<comment type="similarity">
    <text evidence="1">Belongs to the 'phage' integrase family.</text>
</comment>
<feature type="domain" description="Tyr recombinase" evidence="5">
    <location>
        <begin position="169"/>
        <end position="354"/>
    </location>
</feature>
<proteinExistence type="inferred from homology"/>
<dbReference type="AlphaFoldDB" id="A0A3G6IT69"/>
<dbReference type="PROSITE" id="PS51898">
    <property type="entry name" value="TYR_RECOMBINASE"/>
    <property type="match status" value="1"/>
</dbReference>
<evidence type="ECO:0000313" key="7">
    <source>
        <dbReference type="EMBL" id="AZA08747.1"/>
    </source>
</evidence>
<evidence type="ECO:0000259" key="5">
    <source>
        <dbReference type="PROSITE" id="PS51898"/>
    </source>
</evidence>
<dbReference type="Pfam" id="PF00589">
    <property type="entry name" value="Phage_integrase"/>
    <property type="match status" value="1"/>
</dbReference>
<keyword evidence="2 4" id="KW-0238">DNA-binding</keyword>
<dbReference type="SUPFAM" id="SSF56349">
    <property type="entry name" value="DNA breaking-rejoining enzymes"/>
    <property type="match status" value="1"/>
</dbReference>
<keyword evidence="8" id="KW-1185">Reference proteome</keyword>
<evidence type="ECO:0000256" key="2">
    <source>
        <dbReference type="ARBA" id="ARBA00023125"/>
    </source>
</evidence>
<accession>A0A3G6IT69</accession>
<dbReference type="Gene3D" id="1.10.443.10">
    <property type="entry name" value="Intergrase catalytic core"/>
    <property type="match status" value="1"/>
</dbReference>
<dbReference type="PANTHER" id="PTHR30349:SF64">
    <property type="entry name" value="PROPHAGE INTEGRASE INTD-RELATED"/>
    <property type="match status" value="1"/>
</dbReference>
<dbReference type="InterPro" id="IPR010998">
    <property type="entry name" value="Integrase_recombinase_N"/>
</dbReference>
<reference evidence="7 8" key="1">
    <citation type="submission" date="2018-11" db="EMBL/GenBank/DDBJ databases">
        <authorList>
            <person name="Kleinhagauer T."/>
            <person name="Glaeser S.P."/>
            <person name="Spergser J."/>
            <person name="Ruckert C."/>
            <person name="Kaempfer P."/>
            <person name="Busse H.-J."/>
        </authorList>
    </citation>
    <scope>NUCLEOTIDE SEQUENCE [LARGE SCALE GENOMIC DNA]</scope>
    <source>
        <strain evidence="7 8">812CH</strain>
    </source>
</reference>
<dbReference type="InterPro" id="IPR011010">
    <property type="entry name" value="DNA_brk_join_enz"/>
</dbReference>
<keyword evidence="3" id="KW-0233">DNA recombination</keyword>
<dbReference type="Proteomes" id="UP000271426">
    <property type="component" value="Chromosome"/>
</dbReference>
<dbReference type="InterPro" id="IPR002104">
    <property type="entry name" value="Integrase_catalytic"/>
</dbReference>
<dbReference type="OrthoDB" id="1822491at2"/>
<dbReference type="PANTHER" id="PTHR30349">
    <property type="entry name" value="PHAGE INTEGRASE-RELATED"/>
    <property type="match status" value="1"/>
</dbReference>
<evidence type="ECO:0000259" key="6">
    <source>
        <dbReference type="PROSITE" id="PS51900"/>
    </source>
</evidence>
<dbReference type="InterPro" id="IPR050090">
    <property type="entry name" value="Tyrosine_recombinase_XerCD"/>
</dbReference>
<dbReference type="EMBL" id="CP033898">
    <property type="protein sequence ID" value="AZA08747.1"/>
    <property type="molecule type" value="Genomic_DNA"/>
</dbReference>
<evidence type="ECO:0000313" key="8">
    <source>
        <dbReference type="Proteomes" id="UP000271426"/>
    </source>
</evidence>
<dbReference type="InterPro" id="IPR044068">
    <property type="entry name" value="CB"/>
</dbReference>